<reference evidence="3" key="1">
    <citation type="submission" date="2016-06" db="UniProtKB">
        <authorList>
            <consortium name="WormBaseParasite"/>
        </authorList>
    </citation>
    <scope>IDENTIFICATION</scope>
</reference>
<dbReference type="Proteomes" id="UP000270296">
    <property type="component" value="Unassembled WGS sequence"/>
</dbReference>
<organism evidence="3">
    <name type="scientific">Soboliphyme baturini</name>
    <dbReference type="NCBI Taxonomy" id="241478"/>
    <lineage>
        <taxon>Eukaryota</taxon>
        <taxon>Metazoa</taxon>
        <taxon>Ecdysozoa</taxon>
        <taxon>Nematoda</taxon>
        <taxon>Enoplea</taxon>
        <taxon>Dorylaimia</taxon>
        <taxon>Dioctophymatida</taxon>
        <taxon>Dioctophymatoidea</taxon>
        <taxon>Soboliphymatidae</taxon>
        <taxon>Soboliphyme</taxon>
    </lineage>
</organism>
<gene>
    <name evidence="1" type="ORF">SBAD_LOCUS10191</name>
</gene>
<dbReference type="OrthoDB" id="5809150at2759"/>
<sequence length="213" mass="25111">MLSRSYSYTAPSPARRRSVSLSRSSSFLISPSVTLYRSTSSVFSSSPRSYLPASFYRPNVMVSYGVQNSVPKYTDRYPYVRYSGWDVNPGMEIISRSSDYTRNHYTQSYKPVRQYLDNTLSMYQTNVHIRNSYKPSPIHYRPPTRSYIKYMNVDDAVNMYKNRYMTSGALVKYWLTPSRSDIRRRRDLGSSYFARTYTVPSYRMDFGYRLSRY</sequence>
<evidence type="ECO:0000313" key="2">
    <source>
        <dbReference type="Proteomes" id="UP000270296"/>
    </source>
</evidence>
<reference evidence="1 2" key="2">
    <citation type="submission" date="2018-11" db="EMBL/GenBank/DDBJ databases">
        <authorList>
            <consortium name="Pathogen Informatics"/>
        </authorList>
    </citation>
    <scope>NUCLEOTIDE SEQUENCE [LARGE SCALE GENOMIC DNA]</scope>
</reference>
<dbReference type="EMBL" id="UZAM01013742">
    <property type="protein sequence ID" value="VDP29727.1"/>
    <property type="molecule type" value="Genomic_DNA"/>
</dbReference>
<evidence type="ECO:0000313" key="1">
    <source>
        <dbReference type="EMBL" id="VDP29727.1"/>
    </source>
</evidence>
<keyword evidence="2" id="KW-1185">Reference proteome</keyword>
<name>A0A183J2U3_9BILA</name>
<proteinExistence type="predicted"/>
<evidence type="ECO:0000313" key="3">
    <source>
        <dbReference type="WBParaSite" id="SBAD_0001055501-mRNA-1"/>
    </source>
</evidence>
<accession>A0A183J2U3</accession>
<dbReference type="AlphaFoldDB" id="A0A183J2U3"/>
<dbReference type="WBParaSite" id="SBAD_0001055501-mRNA-1">
    <property type="protein sequence ID" value="SBAD_0001055501-mRNA-1"/>
    <property type="gene ID" value="SBAD_0001055501"/>
</dbReference>
<protein>
    <submittedName>
        <fullName evidence="1 3">Uncharacterized protein</fullName>
    </submittedName>
</protein>